<keyword evidence="4" id="KW-1185">Reference proteome</keyword>
<name>A0AAW1R131_9CHLO</name>
<gene>
    <name evidence="3" type="ORF">WJX74_010196</name>
</gene>
<evidence type="ECO:0000256" key="2">
    <source>
        <dbReference type="SAM" id="MobiDB-lite"/>
    </source>
</evidence>
<reference evidence="3 4" key="1">
    <citation type="journal article" date="2024" name="Nat. Commun.">
        <title>Phylogenomics reveals the evolutionary origins of lichenization in chlorophyte algae.</title>
        <authorList>
            <person name="Puginier C."/>
            <person name="Libourel C."/>
            <person name="Otte J."/>
            <person name="Skaloud P."/>
            <person name="Haon M."/>
            <person name="Grisel S."/>
            <person name="Petersen M."/>
            <person name="Berrin J.G."/>
            <person name="Delaux P.M."/>
            <person name="Dal Grande F."/>
            <person name="Keller J."/>
        </authorList>
    </citation>
    <scope>NUCLEOTIDE SEQUENCE [LARGE SCALE GENOMIC DNA]</scope>
    <source>
        <strain evidence="3 4">SAG 2145</strain>
    </source>
</reference>
<accession>A0AAW1R131</accession>
<dbReference type="SUPFAM" id="SSF56112">
    <property type="entry name" value="Protein kinase-like (PK-like)"/>
    <property type="match status" value="1"/>
</dbReference>
<sequence length="770" mass="85465">MGIKYLKICSSPLPPTCHDGYENEHDLRMPYSCWPGLPLRPGKRLLDNCTGSVTVVVMADVELGIAEVKSAIAEVELEIENAESKAEAAAVDGNSANSRYWTKEEQQLRTEAEQLRTKRRLLRKELQTLEAAGAASSGLWDDSKWKRTLKAPSTMAQHSELMELQQPEDPFFLMYRPAKARAIPIALMHPLFGRFLDIANGRAGHPTQQDYEMAVGFCATFSRFYSTFSRFNLDEDERTTAVRAVLERALGTSLPRLKIDSPDEQEEKSATDGTAYYDEKEKWAYRYLTVELEVGTGWGDPLAESLGYVWWHTQLRGRTHLLLPALIFEQFGPFMRISGVVNTGEHLASEPLTTAMHMLDLRPHQPHFMHLMALACRSLRETEQALWGGYADGSLQTIDASELPYPLRDASKVPAAAAQEQPLVQRGDVPGTVDEQQRRAEQLPVQLQVSATTVEPGSRQAGGLDMAGTSSKPPTIRIHPHPGVPDKLLYICDRADGSCTVVKFTTTYCLRLHELLSDADLAPKLVDFVHLPGGWLKVEMQFLNNKEWPSFQEVLDEGDESKIELARAAIMPCLAFLHNMPDGPWVWGDARPNNIMLRWLDENAQPEVRFIDFDSSGREGEALYPGFRNPCIPSPPGVASHQPMMCLHDSEILQACIDKAVEQFRPSPARQRSRTASPALPDGASAGLRTIVRPPEEGKQDNPDKRQANSLSSAVIASISHASQPFALPAMCNFGAPQCRVALITESVRLWVTAALDTGKAAMLLERGPK</sequence>
<dbReference type="EMBL" id="JALJOS010000018">
    <property type="protein sequence ID" value="KAK9827554.1"/>
    <property type="molecule type" value="Genomic_DNA"/>
</dbReference>
<feature type="region of interest" description="Disordered" evidence="2">
    <location>
        <begin position="454"/>
        <end position="479"/>
    </location>
</feature>
<keyword evidence="1" id="KW-0175">Coiled coil</keyword>
<comment type="caution">
    <text evidence="3">The sequence shown here is derived from an EMBL/GenBank/DDBJ whole genome shotgun (WGS) entry which is preliminary data.</text>
</comment>
<proteinExistence type="predicted"/>
<feature type="coiled-coil region" evidence="1">
    <location>
        <begin position="65"/>
        <end position="132"/>
    </location>
</feature>
<dbReference type="AlphaFoldDB" id="A0AAW1R131"/>
<feature type="region of interest" description="Disordered" evidence="2">
    <location>
        <begin position="666"/>
        <end position="711"/>
    </location>
</feature>
<evidence type="ECO:0000313" key="4">
    <source>
        <dbReference type="Proteomes" id="UP001438707"/>
    </source>
</evidence>
<protein>
    <submittedName>
        <fullName evidence="3">Uncharacterized protein</fullName>
    </submittedName>
</protein>
<feature type="compositionally biased region" description="Basic and acidic residues" evidence="2">
    <location>
        <begin position="694"/>
        <end position="707"/>
    </location>
</feature>
<dbReference type="Proteomes" id="UP001438707">
    <property type="component" value="Unassembled WGS sequence"/>
</dbReference>
<evidence type="ECO:0000313" key="3">
    <source>
        <dbReference type="EMBL" id="KAK9827554.1"/>
    </source>
</evidence>
<organism evidence="3 4">
    <name type="scientific">Apatococcus lobatus</name>
    <dbReference type="NCBI Taxonomy" id="904363"/>
    <lineage>
        <taxon>Eukaryota</taxon>
        <taxon>Viridiplantae</taxon>
        <taxon>Chlorophyta</taxon>
        <taxon>core chlorophytes</taxon>
        <taxon>Trebouxiophyceae</taxon>
        <taxon>Chlorellales</taxon>
        <taxon>Chlorellaceae</taxon>
        <taxon>Apatococcus</taxon>
    </lineage>
</organism>
<evidence type="ECO:0000256" key="1">
    <source>
        <dbReference type="SAM" id="Coils"/>
    </source>
</evidence>
<dbReference type="InterPro" id="IPR011009">
    <property type="entry name" value="Kinase-like_dom_sf"/>
</dbReference>